<feature type="transmembrane region" description="Helical" evidence="2">
    <location>
        <begin position="300"/>
        <end position="319"/>
    </location>
</feature>
<dbReference type="AlphaFoldDB" id="A0A2W5NCV5"/>
<feature type="transmembrane region" description="Helical" evidence="2">
    <location>
        <begin position="404"/>
        <end position="427"/>
    </location>
</feature>
<dbReference type="NCBIfam" id="TIGR00797">
    <property type="entry name" value="matE"/>
    <property type="match status" value="1"/>
</dbReference>
<name>A0A2W5NCV5_RHOSU</name>
<evidence type="ECO:0000256" key="1">
    <source>
        <dbReference type="ARBA" id="ARBA00022448"/>
    </source>
</evidence>
<dbReference type="EMBL" id="QFPW01000004">
    <property type="protein sequence ID" value="PZQ50338.1"/>
    <property type="molecule type" value="Genomic_DNA"/>
</dbReference>
<organism evidence="3 4">
    <name type="scientific">Rhodovulum sulfidophilum</name>
    <name type="common">Rhodobacter sulfidophilus</name>
    <dbReference type="NCBI Taxonomy" id="35806"/>
    <lineage>
        <taxon>Bacteria</taxon>
        <taxon>Pseudomonadati</taxon>
        <taxon>Pseudomonadota</taxon>
        <taxon>Alphaproteobacteria</taxon>
        <taxon>Rhodobacterales</taxon>
        <taxon>Paracoccaceae</taxon>
        <taxon>Rhodovulum</taxon>
    </lineage>
</organism>
<feature type="transmembrane region" description="Helical" evidence="2">
    <location>
        <begin position="177"/>
        <end position="197"/>
    </location>
</feature>
<feature type="transmembrane region" description="Helical" evidence="2">
    <location>
        <begin position="433"/>
        <end position="452"/>
    </location>
</feature>
<dbReference type="Proteomes" id="UP000249185">
    <property type="component" value="Unassembled WGS sequence"/>
</dbReference>
<feature type="transmembrane region" description="Helical" evidence="2">
    <location>
        <begin position="26"/>
        <end position="55"/>
    </location>
</feature>
<dbReference type="GO" id="GO:0015297">
    <property type="term" value="F:antiporter activity"/>
    <property type="evidence" value="ECO:0007669"/>
    <property type="project" value="InterPro"/>
</dbReference>
<feature type="transmembrane region" description="Helical" evidence="2">
    <location>
        <begin position="368"/>
        <end position="392"/>
    </location>
</feature>
<dbReference type="PANTHER" id="PTHR43298:SF2">
    <property type="entry name" value="FMN_FAD EXPORTER YEEO-RELATED"/>
    <property type="match status" value="1"/>
</dbReference>
<feature type="transmembrane region" description="Helical" evidence="2">
    <location>
        <begin position="108"/>
        <end position="126"/>
    </location>
</feature>
<sequence length="464" mass="47572">MTLLQPLSRPEATAAETLLGRLARNWLALLHLSWPVVLSRAGLVILVLTAIVLVGRHDTLALAHLSLGNAIFFPLVVTGVGAMVGIISQTAREKGAGSTDLPAIFLRGMGWALVVGGVISVLVYNAEPALRLIGHEPAMAEAAGRVARLLAPGALFQVLFVAAGFYLEGTGRMKPGLVAMIAANLVNLALCLALVGGRFGLPALGADGAAIAGTIARFVMAVGLIGWMLTLPEFRAYRGRRGGFWGPGGWAAGAEMRRIGIAGGAAYCFETFAFAAMAQAAGLLGASALAAYTILHNVEATVFMIALGLSVGTAVRVGQAAGADDVVEARAAGVAGVLAAMALIGLVGLGLWMVAPAVIAFFSNDAALIARAAPLIAILAVTMIFDAAQVVLGQSTRALGDSWGTTLIFFVAFWCVMVPVGLALAFWTDLAEAGLFLATGLGCVTAAVLLGLRLRTLLARRAAA</sequence>
<evidence type="ECO:0000313" key="3">
    <source>
        <dbReference type="EMBL" id="PZQ50338.1"/>
    </source>
</evidence>
<keyword evidence="2" id="KW-0812">Transmembrane</keyword>
<keyword evidence="2" id="KW-1133">Transmembrane helix</keyword>
<accession>A0A2W5NCV5</accession>
<feature type="transmembrane region" description="Helical" evidence="2">
    <location>
        <begin position="209"/>
        <end position="231"/>
    </location>
</feature>
<keyword evidence="1" id="KW-0813">Transport</keyword>
<keyword evidence="2" id="KW-0472">Membrane</keyword>
<protein>
    <submittedName>
        <fullName evidence="3">Uncharacterized protein</fullName>
    </submittedName>
</protein>
<dbReference type="GO" id="GO:0005886">
    <property type="term" value="C:plasma membrane"/>
    <property type="evidence" value="ECO:0007669"/>
    <property type="project" value="TreeGrafter"/>
</dbReference>
<feature type="transmembrane region" description="Helical" evidence="2">
    <location>
        <begin position="266"/>
        <end position="294"/>
    </location>
</feature>
<dbReference type="Pfam" id="PF01554">
    <property type="entry name" value="MatE"/>
    <property type="match status" value="2"/>
</dbReference>
<evidence type="ECO:0000256" key="2">
    <source>
        <dbReference type="SAM" id="Phobius"/>
    </source>
</evidence>
<feature type="transmembrane region" description="Helical" evidence="2">
    <location>
        <begin position="67"/>
        <end position="87"/>
    </location>
</feature>
<feature type="transmembrane region" description="Helical" evidence="2">
    <location>
        <begin position="331"/>
        <end position="362"/>
    </location>
</feature>
<gene>
    <name evidence="3" type="ORF">DI556_07205</name>
</gene>
<dbReference type="InterPro" id="IPR002528">
    <property type="entry name" value="MATE_fam"/>
</dbReference>
<proteinExistence type="predicted"/>
<dbReference type="PANTHER" id="PTHR43298">
    <property type="entry name" value="MULTIDRUG RESISTANCE PROTEIN NORM-RELATED"/>
    <property type="match status" value="1"/>
</dbReference>
<dbReference type="GO" id="GO:0042910">
    <property type="term" value="F:xenobiotic transmembrane transporter activity"/>
    <property type="evidence" value="ECO:0007669"/>
    <property type="project" value="InterPro"/>
</dbReference>
<reference evidence="3 4" key="1">
    <citation type="submission" date="2017-08" db="EMBL/GenBank/DDBJ databases">
        <title>Infants hospitalized years apart are colonized by the same room-sourced microbial strains.</title>
        <authorList>
            <person name="Brooks B."/>
            <person name="Olm M.R."/>
            <person name="Firek B.A."/>
            <person name="Baker R."/>
            <person name="Thomas B.C."/>
            <person name="Morowitz M.J."/>
            <person name="Banfield J.F."/>
        </authorList>
    </citation>
    <scope>NUCLEOTIDE SEQUENCE [LARGE SCALE GENOMIC DNA]</scope>
    <source>
        <strain evidence="3">S2_005_002_R2_34</strain>
    </source>
</reference>
<evidence type="ECO:0000313" key="4">
    <source>
        <dbReference type="Proteomes" id="UP000249185"/>
    </source>
</evidence>
<comment type="caution">
    <text evidence="3">The sequence shown here is derived from an EMBL/GenBank/DDBJ whole genome shotgun (WGS) entry which is preliminary data.</text>
</comment>
<dbReference type="InterPro" id="IPR050222">
    <property type="entry name" value="MATE_MdtK"/>
</dbReference>